<name>A0A2T2NYW4_CORCC</name>
<dbReference type="InterPro" id="IPR056632">
    <property type="entry name" value="DUF7730"/>
</dbReference>
<feature type="domain" description="DUF7730" evidence="1">
    <location>
        <begin position="83"/>
        <end position="352"/>
    </location>
</feature>
<organism evidence="2 3">
    <name type="scientific">Corynespora cassiicola Philippines</name>
    <dbReference type="NCBI Taxonomy" id="1448308"/>
    <lineage>
        <taxon>Eukaryota</taxon>
        <taxon>Fungi</taxon>
        <taxon>Dikarya</taxon>
        <taxon>Ascomycota</taxon>
        <taxon>Pezizomycotina</taxon>
        <taxon>Dothideomycetes</taxon>
        <taxon>Pleosporomycetidae</taxon>
        <taxon>Pleosporales</taxon>
        <taxon>Corynesporascaceae</taxon>
        <taxon>Corynespora</taxon>
    </lineage>
</organism>
<gene>
    <name evidence="2" type="ORF">BS50DRAFT_570149</name>
</gene>
<proteinExistence type="predicted"/>
<dbReference type="Proteomes" id="UP000240883">
    <property type="component" value="Unassembled WGS sequence"/>
</dbReference>
<evidence type="ECO:0000313" key="2">
    <source>
        <dbReference type="EMBL" id="PSN70614.1"/>
    </source>
</evidence>
<evidence type="ECO:0000259" key="1">
    <source>
        <dbReference type="Pfam" id="PF24864"/>
    </source>
</evidence>
<dbReference type="EMBL" id="KZ678131">
    <property type="protein sequence ID" value="PSN70614.1"/>
    <property type="molecule type" value="Genomic_DNA"/>
</dbReference>
<protein>
    <recommendedName>
        <fullName evidence="1">DUF7730 domain-containing protein</fullName>
    </recommendedName>
</protein>
<dbReference type="STRING" id="1448308.A0A2T2NYW4"/>
<dbReference type="OrthoDB" id="10256725at2759"/>
<evidence type="ECO:0000313" key="3">
    <source>
        <dbReference type="Proteomes" id="UP000240883"/>
    </source>
</evidence>
<keyword evidence="3" id="KW-1185">Reference proteome</keyword>
<dbReference type="Pfam" id="PF24864">
    <property type="entry name" value="DUF7730"/>
    <property type="match status" value="1"/>
</dbReference>
<reference evidence="2 3" key="1">
    <citation type="journal article" date="2018" name="Front. Microbiol.">
        <title>Genome-Wide Analysis of Corynespora cassiicola Leaf Fall Disease Putative Effectors.</title>
        <authorList>
            <person name="Lopez D."/>
            <person name="Ribeiro S."/>
            <person name="Label P."/>
            <person name="Fumanal B."/>
            <person name="Venisse J.S."/>
            <person name="Kohler A."/>
            <person name="de Oliveira R.R."/>
            <person name="Labutti K."/>
            <person name="Lipzen A."/>
            <person name="Lail K."/>
            <person name="Bauer D."/>
            <person name="Ohm R.A."/>
            <person name="Barry K.W."/>
            <person name="Spatafora J."/>
            <person name="Grigoriev I.V."/>
            <person name="Martin F.M."/>
            <person name="Pujade-Renaud V."/>
        </authorList>
    </citation>
    <scope>NUCLEOTIDE SEQUENCE [LARGE SCALE GENOMIC DNA]</scope>
    <source>
        <strain evidence="2 3">Philippines</strain>
    </source>
</reference>
<dbReference type="AlphaFoldDB" id="A0A2T2NYW4"/>
<dbReference type="PANTHER" id="PTHR38790">
    <property type="entry name" value="2EXR DOMAIN-CONTAINING PROTEIN-RELATED"/>
    <property type="match status" value="1"/>
</dbReference>
<sequence length="373" mass="43105">MTGWGRLSTLGKICAIPLLPLAYCYFFYAEAEERISETEWKRRRDHRQLWPKPDSSSSFSQSIARQKSARKMRETKARFGRQRAQTGFFRLPLEIRLVIYDLAFGLNNIHLFVENSAGPKMGLRTFSCHCCEGYILSHVHATRQLGCLPHQTLNRVWPDNLETLGLGVLNLILTCQSFYEDVESVVYQYRTLQTNELDTVTLLWTTIPSRHFHTIRSFYLNAKHCDGIKWFTFASSIAHLPDEYRKGLHLLDESQRNKKKTGDMGYWHFACLIISTMQSLQILRVHLGREIFANMLGDSLDGSVINESFVFGPLAEIASKKSGMLDTFEVEVDWPASDENWDSRKCGFQLTRVPPRQTLADWIRDWMAELHGQ</sequence>
<accession>A0A2T2NYW4</accession>